<protein>
    <recommendedName>
        <fullName evidence="2">PsbP C-terminal domain-containing protein</fullName>
    </recommendedName>
</protein>
<reference evidence="3" key="1">
    <citation type="submission" date="2018-02" db="EMBL/GenBank/DDBJ databases">
        <title>Rhizophora mucronata_Transcriptome.</title>
        <authorList>
            <person name="Meera S.P."/>
            <person name="Sreeshan A."/>
            <person name="Augustine A."/>
        </authorList>
    </citation>
    <scope>NUCLEOTIDE SEQUENCE</scope>
    <source>
        <tissue evidence="3">Leaf</tissue>
    </source>
</reference>
<proteinExistence type="predicted"/>
<dbReference type="GO" id="GO:0005509">
    <property type="term" value="F:calcium ion binding"/>
    <property type="evidence" value="ECO:0007669"/>
    <property type="project" value="InterPro"/>
</dbReference>
<evidence type="ECO:0000256" key="1">
    <source>
        <dbReference type="SAM" id="MobiDB-lite"/>
    </source>
</evidence>
<dbReference type="EMBL" id="GGEC01009422">
    <property type="protein sequence ID" value="MBW89905.1"/>
    <property type="molecule type" value="Transcribed_RNA"/>
</dbReference>
<sequence>MATALSLNPPLFPFLPSSASPKSPRIALQTTASTTTRSNSQSGSGNSGPILRRQLLKGLTLSPLTLIIKQPPSSLAREVEVGSYLPPSPIDPSFVLFQATSKDTPALRAGNVQPYQFILPPSWKQTRVANILSGNYCQPKCAEPWVEVKFEDEKQGKVQVVASPLIRLTNKPNASIEDIGSPEKVIASLGPFVTGNSYDPDELLASSIEKHGVQTYYKYKLETPYALTGTHNLAKATAKGSTVVLFVASANDKQWQASQKTLEAILDSFQV</sequence>
<dbReference type="Gene3D" id="3.40.1000.10">
    <property type="entry name" value="Mog1/PsbP, alpha/beta/alpha sandwich"/>
    <property type="match status" value="1"/>
</dbReference>
<feature type="domain" description="PsbP C-terminal" evidence="2">
    <location>
        <begin position="114"/>
        <end position="271"/>
    </location>
</feature>
<dbReference type="InterPro" id="IPR016123">
    <property type="entry name" value="Mog1/PsbP_a/b/a-sand"/>
</dbReference>
<dbReference type="SUPFAM" id="SSF55724">
    <property type="entry name" value="Mog1p/PsbP-like"/>
    <property type="match status" value="1"/>
</dbReference>
<dbReference type="PANTHER" id="PTHR31407:SF18">
    <property type="entry name" value="PSBP DOMAIN-CONTAINING PROTEIN 6, CHLOROPLASTIC"/>
    <property type="match status" value="1"/>
</dbReference>
<dbReference type="AlphaFoldDB" id="A0A2P2J8T9"/>
<feature type="compositionally biased region" description="Low complexity" evidence="1">
    <location>
        <begin position="33"/>
        <end position="48"/>
    </location>
</feature>
<name>A0A2P2J8T9_RHIMU</name>
<evidence type="ECO:0000259" key="2">
    <source>
        <dbReference type="Pfam" id="PF01789"/>
    </source>
</evidence>
<dbReference type="PANTHER" id="PTHR31407">
    <property type="match status" value="1"/>
</dbReference>
<dbReference type="Pfam" id="PF01789">
    <property type="entry name" value="PsbP"/>
    <property type="match status" value="1"/>
</dbReference>
<evidence type="ECO:0000313" key="3">
    <source>
        <dbReference type="EMBL" id="MBW89905.1"/>
    </source>
</evidence>
<feature type="region of interest" description="Disordered" evidence="1">
    <location>
        <begin position="16"/>
        <end position="49"/>
    </location>
</feature>
<dbReference type="InterPro" id="IPR002683">
    <property type="entry name" value="PsbP_C"/>
</dbReference>
<dbReference type="GO" id="GO:0019898">
    <property type="term" value="C:extrinsic component of membrane"/>
    <property type="evidence" value="ECO:0007669"/>
    <property type="project" value="InterPro"/>
</dbReference>
<dbReference type="GO" id="GO:0009654">
    <property type="term" value="C:photosystem II oxygen evolving complex"/>
    <property type="evidence" value="ECO:0007669"/>
    <property type="project" value="InterPro"/>
</dbReference>
<organism evidence="3">
    <name type="scientific">Rhizophora mucronata</name>
    <name type="common">Asiatic mangrove</name>
    <dbReference type="NCBI Taxonomy" id="61149"/>
    <lineage>
        <taxon>Eukaryota</taxon>
        <taxon>Viridiplantae</taxon>
        <taxon>Streptophyta</taxon>
        <taxon>Embryophyta</taxon>
        <taxon>Tracheophyta</taxon>
        <taxon>Spermatophyta</taxon>
        <taxon>Magnoliopsida</taxon>
        <taxon>eudicotyledons</taxon>
        <taxon>Gunneridae</taxon>
        <taxon>Pentapetalae</taxon>
        <taxon>rosids</taxon>
        <taxon>fabids</taxon>
        <taxon>Malpighiales</taxon>
        <taxon>Rhizophoraceae</taxon>
        <taxon>Rhizophora</taxon>
    </lineage>
</organism>
<accession>A0A2P2J8T9</accession>
<dbReference type="GO" id="GO:0015979">
    <property type="term" value="P:photosynthesis"/>
    <property type="evidence" value="ECO:0007669"/>
    <property type="project" value="InterPro"/>
</dbReference>